<dbReference type="Gene3D" id="3.40.1440.10">
    <property type="entry name" value="GIY-YIG endonuclease"/>
    <property type="match status" value="1"/>
</dbReference>
<keyword evidence="2 8" id="KW-0255">Endonuclease</keyword>
<dbReference type="PANTHER" id="PTHR20208:SF10">
    <property type="entry name" value="STRUCTURE-SPECIFIC ENDONUCLEASE SUBUNIT SLX1"/>
    <property type="match status" value="1"/>
</dbReference>
<sequence length="301" mass="34228">MFHACYLLTPRKPAAGRSLHMTHTYIGFTMTPKRRLRQHNGELVQGAKKTSKHRPWDMLVVVYGFPNKVLALQFEYVWQHPYNSRFTKAAMQHIKGNKRIGGMRSVRRKLVELYMVLNLPPWRDLKLTVSFTTGDVHDLAKSVVPTELPVTMQTQIASLDALPQGTRYDETACSICLAPFDAGQSMLRCYHADCPLRSHVACIDECFPEDSRHLPTRVGYCPYCDNELRWTELVARSGNESSPAKKPQRRPEACLEQAQPPRVRSASDDEAPFLDLSFDDVVIHDLTRDAACDRVVDLTSE</sequence>
<dbReference type="OrthoDB" id="24645at2759"/>
<dbReference type="GO" id="GO:0017108">
    <property type="term" value="F:5'-flap endonuclease activity"/>
    <property type="evidence" value="ECO:0007669"/>
    <property type="project" value="InterPro"/>
</dbReference>
<comment type="similarity">
    <text evidence="8">Belongs to the SLX1 family.</text>
</comment>
<dbReference type="HAMAP" id="MF_03100">
    <property type="entry name" value="Endonuc_su_Slx1"/>
    <property type="match status" value="1"/>
</dbReference>
<organism evidence="11 12">
    <name type="scientific">Achlya hypogyna</name>
    <name type="common">Oomycete</name>
    <name type="synonym">Protoachlya hypogyna</name>
    <dbReference type="NCBI Taxonomy" id="1202772"/>
    <lineage>
        <taxon>Eukaryota</taxon>
        <taxon>Sar</taxon>
        <taxon>Stramenopiles</taxon>
        <taxon>Oomycota</taxon>
        <taxon>Saprolegniomycetes</taxon>
        <taxon>Saprolegniales</taxon>
        <taxon>Achlyaceae</taxon>
        <taxon>Achlya</taxon>
    </lineage>
</organism>
<evidence type="ECO:0000256" key="6">
    <source>
        <dbReference type="ARBA" id="ARBA00023204"/>
    </source>
</evidence>
<keyword evidence="7 8" id="KW-0539">Nucleus</keyword>
<dbReference type="InterPro" id="IPR027520">
    <property type="entry name" value="Slx1"/>
</dbReference>
<evidence type="ECO:0000313" key="12">
    <source>
        <dbReference type="Proteomes" id="UP000243579"/>
    </source>
</evidence>
<evidence type="ECO:0000256" key="7">
    <source>
        <dbReference type="ARBA" id="ARBA00023242"/>
    </source>
</evidence>
<comment type="subunit">
    <text evidence="8">Forms a heterodimer with a member of the SLX4 family.</text>
</comment>
<dbReference type="EC" id="3.1.-.-" evidence="8"/>
<dbReference type="GO" id="GO:0000724">
    <property type="term" value="P:double-strand break repair via homologous recombination"/>
    <property type="evidence" value="ECO:0007669"/>
    <property type="project" value="TreeGrafter"/>
</dbReference>
<dbReference type="Pfam" id="PF21202">
    <property type="entry name" value="SLX1_C"/>
    <property type="match status" value="1"/>
</dbReference>
<dbReference type="Proteomes" id="UP000243579">
    <property type="component" value="Unassembled WGS sequence"/>
</dbReference>
<evidence type="ECO:0000256" key="9">
    <source>
        <dbReference type="SAM" id="MobiDB-lite"/>
    </source>
</evidence>
<dbReference type="PROSITE" id="PS50164">
    <property type="entry name" value="GIY_YIG"/>
    <property type="match status" value="1"/>
</dbReference>
<dbReference type="SUPFAM" id="SSF82771">
    <property type="entry name" value="GIY-YIG endonuclease"/>
    <property type="match status" value="1"/>
</dbReference>
<evidence type="ECO:0000256" key="4">
    <source>
        <dbReference type="ARBA" id="ARBA00022801"/>
    </source>
</evidence>
<dbReference type="AlphaFoldDB" id="A0A1V9ZIL7"/>
<dbReference type="Pfam" id="PF01541">
    <property type="entry name" value="GIY-YIG"/>
    <property type="match status" value="1"/>
</dbReference>
<evidence type="ECO:0000256" key="2">
    <source>
        <dbReference type="ARBA" id="ARBA00022759"/>
    </source>
</evidence>
<keyword evidence="4 8" id="KW-0378">Hydrolase</keyword>
<feature type="domain" description="GIY-YIG" evidence="10">
    <location>
        <begin position="1"/>
        <end position="88"/>
    </location>
</feature>
<dbReference type="STRING" id="1202772.A0A1V9ZIL7"/>
<reference evidence="11 12" key="1">
    <citation type="journal article" date="2014" name="Genome Biol. Evol.">
        <title>The secreted proteins of Achlya hypogyna and Thraustotheca clavata identify the ancestral oomycete secretome and reveal gene acquisitions by horizontal gene transfer.</title>
        <authorList>
            <person name="Misner I."/>
            <person name="Blouin N."/>
            <person name="Leonard G."/>
            <person name="Richards T.A."/>
            <person name="Lane C.E."/>
        </authorList>
    </citation>
    <scope>NUCLEOTIDE SEQUENCE [LARGE SCALE GENOMIC DNA]</scope>
    <source>
        <strain evidence="11 12">ATCC 48635</strain>
    </source>
</reference>
<evidence type="ECO:0000256" key="8">
    <source>
        <dbReference type="HAMAP-Rule" id="MF_03100"/>
    </source>
</evidence>
<comment type="subcellular location">
    <subcellularLocation>
        <location evidence="8">Nucleus</location>
    </subcellularLocation>
</comment>
<dbReference type="PANTHER" id="PTHR20208">
    <property type="entry name" value="STRUCTURE-SPECIFIC ENDONUCLEASE SUBUNIT SLX1"/>
    <property type="match status" value="1"/>
</dbReference>
<dbReference type="InterPro" id="IPR000305">
    <property type="entry name" value="GIY-YIG_endonuc"/>
</dbReference>
<dbReference type="InterPro" id="IPR013083">
    <property type="entry name" value="Znf_RING/FYVE/PHD"/>
</dbReference>
<dbReference type="EMBL" id="JNBR01000096">
    <property type="protein sequence ID" value="OQR97817.1"/>
    <property type="molecule type" value="Genomic_DNA"/>
</dbReference>
<name>A0A1V9ZIL7_ACHHY</name>
<dbReference type="CDD" id="cd10455">
    <property type="entry name" value="GIY-YIG_SLX1"/>
    <property type="match status" value="1"/>
</dbReference>
<dbReference type="InterPro" id="IPR050381">
    <property type="entry name" value="SLX1_endonuclease"/>
</dbReference>
<keyword evidence="3 8" id="KW-0227">DNA damage</keyword>
<comment type="cofactor">
    <cofactor evidence="8">
        <name>a divalent metal cation</name>
        <dbReference type="ChEBI" id="CHEBI:60240"/>
    </cofactor>
</comment>
<dbReference type="InterPro" id="IPR048749">
    <property type="entry name" value="SLX1_C"/>
</dbReference>
<keyword evidence="12" id="KW-1185">Reference proteome</keyword>
<dbReference type="GO" id="GO:0033557">
    <property type="term" value="C:Slx1-Slx4 complex"/>
    <property type="evidence" value="ECO:0007669"/>
    <property type="project" value="UniProtKB-UniRule"/>
</dbReference>
<evidence type="ECO:0000256" key="5">
    <source>
        <dbReference type="ARBA" id="ARBA00023172"/>
    </source>
</evidence>
<comment type="caution">
    <text evidence="8">Lacks conserved residue(s) required for the propagation of feature annotation.</text>
</comment>
<keyword evidence="1 8" id="KW-0540">Nuclease</keyword>
<evidence type="ECO:0000259" key="10">
    <source>
        <dbReference type="PROSITE" id="PS50164"/>
    </source>
</evidence>
<comment type="caution">
    <text evidence="11">The sequence shown here is derived from an EMBL/GenBank/DDBJ whole genome shotgun (WGS) entry which is preliminary data.</text>
</comment>
<evidence type="ECO:0000256" key="1">
    <source>
        <dbReference type="ARBA" id="ARBA00022722"/>
    </source>
</evidence>
<dbReference type="InterPro" id="IPR035901">
    <property type="entry name" value="GIY-YIG_endonuc_sf"/>
</dbReference>
<accession>A0A1V9ZIL7</accession>
<protein>
    <recommendedName>
        <fullName evidence="8">Structure-specific endonuclease subunit SLX1 homolog</fullName>
        <ecNumber evidence="8">3.1.-.-</ecNumber>
    </recommendedName>
</protein>
<comment type="function">
    <text evidence="8">Catalytic subunit of a heterodimeric structure-specific endonuclease that resolves DNA secondary structures generated during DNA repair and recombination. Has endonuclease activity towards branched DNA substrates, introducing single-strand cuts in duplex DNA close to junctions with ss-DNA.</text>
</comment>
<feature type="region of interest" description="Disordered" evidence="9">
    <location>
        <begin position="238"/>
        <end position="269"/>
    </location>
</feature>
<evidence type="ECO:0000313" key="11">
    <source>
        <dbReference type="EMBL" id="OQR97817.1"/>
    </source>
</evidence>
<evidence type="ECO:0000256" key="3">
    <source>
        <dbReference type="ARBA" id="ARBA00022763"/>
    </source>
</evidence>
<keyword evidence="6 8" id="KW-0234">DNA repair</keyword>
<keyword evidence="5 8" id="KW-0233">DNA recombination</keyword>
<dbReference type="Gene3D" id="3.30.40.10">
    <property type="entry name" value="Zinc/RING finger domain, C3HC4 (zinc finger)"/>
    <property type="match status" value="1"/>
</dbReference>
<gene>
    <name evidence="11" type="ORF">ACHHYP_20452</name>
</gene>
<proteinExistence type="inferred from homology"/>
<dbReference type="GO" id="GO:0008821">
    <property type="term" value="F:crossover junction DNA endonuclease activity"/>
    <property type="evidence" value="ECO:0007669"/>
    <property type="project" value="TreeGrafter"/>
</dbReference>